<keyword evidence="2" id="KW-1185">Reference proteome</keyword>
<organism evidence="1 2">
    <name type="scientific">Batillaria attramentaria</name>
    <dbReference type="NCBI Taxonomy" id="370345"/>
    <lineage>
        <taxon>Eukaryota</taxon>
        <taxon>Metazoa</taxon>
        <taxon>Spiralia</taxon>
        <taxon>Lophotrochozoa</taxon>
        <taxon>Mollusca</taxon>
        <taxon>Gastropoda</taxon>
        <taxon>Caenogastropoda</taxon>
        <taxon>Sorbeoconcha</taxon>
        <taxon>Cerithioidea</taxon>
        <taxon>Batillariidae</taxon>
        <taxon>Batillaria</taxon>
    </lineage>
</organism>
<proteinExistence type="predicted"/>
<name>A0ABD0J3Q8_9CAEN</name>
<reference evidence="1 2" key="1">
    <citation type="journal article" date="2023" name="Sci. Data">
        <title>Genome assembly of the Korean intertidal mud-creeper Batillaria attramentaria.</title>
        <authorList>
            <person name="Patra A.K."/>
            <person name="Ho P.T."/>
            <person name="Jun S."/>
            <person name="Lee S.J."/>
            <person name="Kim Y."/>
            <person name="Won Y.J."/>
        </authorList>
    </citation>
    <scope>NUCLEOTIDE SEQUENCE [LARGE SCALE GENOMIC DNA]</scope>
    <source>
        <strain evidence="1">Wonlab-2016</strain>
    </source>
</reference>
<dbReference type="EMBL" id="JACVVK020000677">
    <property type="protein sequence ID" value="KAK7456957.1"/>
    <property type="molecule type" value="Genomic_DNA"/>
</dbReference>
<gene>
    <name evidence="1" type="ORF">BaRGS_00039296</name>
</gene>
<accession>A0ABD0J3Q8</accession>
<dbReference type="Proteomes" id="UP001519460">
    <property type="component" value="Unassembled WGS sequence"/>
</dbReference>
<dbReference type="AlphaFoldDB" id="A0ABD0J3Q8"/>
<evidence type="ECO:0000313" key="1">
    <source>
        <dbReference type="EMBL" id="KAK7456957.1"/>
    </source>
</evidence>
<sequence length="93" mass="10018">MYIVRRRADSVSIISVQTLVVTFSASAGKSRSSAGNSVFKACLFHQHFEKTVRRIKTSPSHTKSNDSLAMLATVEVETTITGGTEIQLTGTDG</sequence>
<evidence type="ECO:0000313" key="2">
    <source>
        <dbReference type="Proteomes" id="UP001519460"/>
    </source>
</evidence>
<protein>
    <submittedName>
        <fullName evidence="1">Uncharacterized protein</fullName>
    </submittedName>
</protein>
<comment type="caution">
    <text evidence="1">The sequence shown here is derived from an EMBL/GenBank/DDBJ whole genome shotgun (WGS) entry which is preliminary data.</text>
</comment>